<proteinExistence type="predicted"/>
<accession>A0ABQ7B4K2</accession>
<organism evidence="2 3">
    <name type="scientific">Brassica cretica</name>
    <name type="common">Mustard</name>
    <dbReference type="NCBI Taxonomy" id="69181"/>
    <lineage>
        <taxon>Eukaryota</taxon>
        <taxon>Viridiplantae</taxon>
        <taxon>Streptophyta</taxon>
        <taxon>Embryophyta</taxon>
        <taxon>Tracheophyta</taxon>
        <taxon>Spermatophyta</taxon>
        <taxon>Magnoliopsida</taxon>
        <taxon>eudicotyledons</taxon>
        <taxon>Gunneridae</taxon>
        <taxon>Pentapetalae</taxon>
        <taxon>rosids</taxon>
        <taxon>malvids</taxon>
        <taxon>Brassicales</taxon>
        <taxon>Brassicaceae</taxon>
        <taxon>Brassiceae</taxon>
        <taxon>Brassica</taxon>
    </lineage>
</organism>
<name>A0ABQ7B4K2_BRACR</name>
<gene>
    <name evidence="2" type="ORF">DY000_02063112</name>
</gene>
<evidence type="ECO:0000313" key="3">
    <source>
        <dbReference type="Proteomes" id="UP000266723"/>
    </source>
</evidence>
<reference evidence="2 3" key="1">
    <citation type="journal article" date="2020" name="BMC Genomics">
        <title>Intraspecific diversification of the crop wild relative Brassica cretica Lam. using demographic model selection.</title>
        <authorList>
            <person name="Kioukis A."/>
            <person name="Michalopoulou V.A."/>
            <person name="Briers L."/>
            <person name="Pirintsos S."/>
            <person name="Studholme D.J."/>
            <person name="Pavlidis P."/>
            <person name="Sarris P.F."/>
        </authorList>
    </citation>
    <scope>NUCLEOTIDE SEQUENCE [LARGE SCALE GENOMIC DNA]</scope>
    <source>
        <strain evidence="3">cv. PFS-1207/04</strain>
    </source>
</reference>
<feature type="region of interest" description="Disordered" evidence="1">
    <location>
        <begin position="1"/>
        <end position="48"/>
    </location>
</feature>
<sequence length="65" mass="7056">MLSRTRKRSRAGAALGSRTSELGSGTPWAEADRGRELEQIGNKRRDRGLGFVGSPARVRVLGFSI</sequence>
<evidence type="ECO:0000313" key="2">
    <source>
        <dbReference type="EMBL" id="KAF3521203.1"/>
    </source>
</evidence>
<feature type="compositionally biased region" description="Basic and acidic residues" evidence="1">
    <location>
        <begin position="30"/>
        <end position="43"/>
    </location>
</feature>
<protein>
    <submittedName>
        <fullName evidence="2">Uncharacterized protein</fullName>
    </submittedName>
</protein>
<feature type="compositionally biased region" description="Basic residues" evidence="1">
    <location>
        <begin position="1"/>
        <end position="10"/>
    </location>
</feature>
<dbReference type="EMBL" id="QGKV02001556">
    <property type="protein sequence ID" value="KAF3521203.1"/>
    <property type="molecule type" value="Genomic_DNA"/>
</dbReference>
<comment type="caution">
    <text evidence="2">The sequence shown here is derived from an EMBL/GenBank/DDBJ whole genome shotgun (WGS) entry which is preliminary data.</text>
</comment>
<keyword evidence="3" id="KW-1185">Reference proteome</keyword>
<evidence type="ECO:0000256" key="1">
    <source>
        <dbReference type="SAM" id="MobiDB-lite"/>
    </source>
</evidence>
<dbReference type="Proteomes" id="UP000266723">
    <property type="component" value="Unassembled WGS sequence"/>
</dbReference>